<evidence type="ECO:0000313" key="6">
    <source>
        <dbReference type="EMBL" id="CAF3649897.1"/>
    </source>
</evidence>
<proteinExistence type="inferred from homology"/>
<dbReference type="Gene3D" id="3.40.50.720">
    <property type="entry name" value="NAD(P)-binding Rossmann-like Domain"/>
    <property type="match status" value="1"/>
</dbReference>
<evidence type="ECO:0000313" key="7">
    <source>
        <dbReference type="Proteomes" id="UP000663864"/>
    </source>
</evidence>
<accession>A0A814K2C9</accession>
<comment type="caution">
    <text evidence="5">The sequence shown here is derived from an EMBL/GenBank/DDBJ whole genome shotgun (WGS) entry which is preliminary data.</text>
</comment>
<dbReference type="Proteomes" id="UP000663864">
    <property type="component" value="Unassembled WGS sequence"/>
</dbReference>
<dbReference type="Pfam" id="PF05368">
    <property type="entry name" value="NmrA"/>
    <property type="match status" value="1"/>
</dbReference>
<evidence type="ECO:0000256" key="2">
    <source>
        <dbReference type="ARBA" id="ARBA00022857"/>
    </source>
</evidence>
<dbReference type="SUPFAM" id="SSF51735">
    <property type="entry name" value="NAD(P)-binding Rossmann-fold domains"/>
    <property type="match status" value="1"/>
</dbReference>
<dbReference type="CDD" id="cd05251">
    <property type="entry name" value="NmrA_like_SDR_a"/>
    <property type="match status" value="1"/>
</dbReference>
<reference evidence="5" key="1">
    <citation type="submission" date="2021-02" db="EMBL/GenBank/DDBJ databases">
        <authorList>
            <person name="Nowell W R."/>
        </authorList>
    </citation>
    <scope>NUCLEOTIDE SEQUENCE</scope>
</reference>
<dbReference type="AlphaFoldDB" id="A0A814K2C9"/>
<dbReference type="InterPro" id="IPR036291">
    <property type="entry name" value="NAD(P)-bd_dom_sf"/>
</dbReference>
<dbReference type="PANTHER" id="PTHR42748:SF7">
    <property type="entry name" value="NMRA LIKE REDOX SENSOR 1-RELATED"/>
    <property type="match status" value="1"/>
</dbReference>
<evidence type="ECO:0000256" key="1">
    <source>
        <dbReference type="ARBA" id="ARBA00006328"/>
    </source>
</evidence>
<organism evidence="5 7">
    <name type="scientific">Rotaria sordida</name>
    <dbReference type="NCBI Taxonomy" id="392033"/>
    <lineage>
        <taxon>Eukaryota</taxon>
        <taxon>Metazoa</taxon>
        <taxon>Spiralia</taxon>
        <taxon>Gnathifera</taxon>
        <taxon>Rotifera</taxon>
        <taxon>Eurotatoria</taxon>
        <taxon>Bdelloidea</taxon>
        <taxon>Philodinida</taxon>
        <taxon>Philodinidae</taxon>
        <taxon>Rotaria</taxon>
    </lineage>
</organism>
<evidence type="ECO:0000259" key="4">
    <source>
        <dbReference type="Pfam" id="PF05368"/>
    </source>
</evidence>
<feature type="domain" description="NmrA-like" evidence="4">
    <location>
        <begin position="6"/>
        <end position="301"/>
    </location>
</feature>
<dbReference type="EMBL" id="CAJNOT010000653">
    <property type="protein sequence ID" value="CAF1046603.1"/>
    <property type="molecule type" value="Genomic_DNA"/>
</dbReference>
<evidence type="ECO:0000256" key="3">
    <source>
        <dbReference type="ARBA" id="ARBA00040296"/>
    </source>
</evidence>
<protein>
    <recommendedName>
        <fullName evidence="3">NmrA-like family domain-containing protein 1</fullName>
    </recommendedName>
</protein>
<name>A0A814K2C9_9BILA</name>
<comment type="similarity">
    <text evidence="1">Belongs to the NmrA-type oxidoreductase family.</text>
</comment>
<dbReference type="Gene3D" id="3.90.25.10">
    <property type="entry name" value="UDP-galactose 4-epimerase, domain 1"/>
    <property type="match status" value="1"/>
</dbReference>
<dbReference type="PANTHER" id="PTHR42748">
    <property type="entry name" value="NITROGEN METABOLITE REPRESSION PROTEIN NMRA FAMILY MEMBER"/>
    <property type="match status" value="1"/>
</dbReference>
<keyword evidence="2" id="KW-0521">NADP</keyword>
<evidence type="ECO:0000313" key="5">
    <source>
        <dbReference type="EMBL" id="CAF1046603.1"/>
    </source>
</evidence>
<dbReference type="InterPro" id="IPR051164">
    <property type="entry name" value="NmrA-like_oxidored"/>
</dbReference>
<gene>
    <name evidence="6" type="ORF">JBS370_LOCUS6289</name>
    <name evidence="5" type="ORF">ZHD862_LOCUS14830</name>
</gene>
<sequence length="309" mass="34991">MASRPLVTVVGATGAQGGAVVRSLVETGKYKIRGLTRDSTSDKAHALKHLSDDIEMVTCDITNSDDVIRAFKDSWAIFALTDYWSQPNQPEAEMQQGIIMADAAALLKIPYYIFSTVEDVNKLSDGKLDAPHFSQKAKIRDYIKEKYPNLKTIYVEPGCYMQNWRNFPSLAKLHNGTLVFSAPLNPTAKLHLVDIDDIGPIVREILENPEKFVGQDICICAEEINFEDVPKIFTRVTGIPAIAKTLTEEEFRAANTWLSKSAHDDLFNMYKWYEEYGYYGKDKDWTSGQKLTKLNTFEQWLKKTGWKGD</sequence>
<dbReference type="Proteomes" id="UP000663836">
    <property type="component" value="Unassembled WGS sequence"/>
</dbReference>
<dbReference type="EMBL" id="CAJOBD010000344">
    <property type="protein sequence ID" value="CAF3649897.1"/>
    <property type="molecule type" value="Genomic_DNA"/>
</dbReference>
<dbReference type="InterPro" id="IPR008030">
    <property type="entry name" value="NmrA-like"/>
</dbReference>